<keyword evidence="8" id="KW-0624">Polysaccharide degradation</keyword>
<gene>
    <name evidence="12" type="ORF">EV193_101603</name>
</gene>
<dbReference type="Pfam" id="PF00232">
    <property type="entry name" value="Glyco_hydro_1"/>
    <property type="match status" value="1"/>
</dbReference>
<dbReference type="InterPro" id="IPR033132">
    <property type="entry name" value="GH_1_N_CS"/>
</dbReference>
<dbReference type="FunFam" id="3.20.20.80:FF:000004">
    <property type="entry name" value="Beta-glucosidase 6-phospho-beta-glucosidase"/>
    <property type="match status" value="1"/>
</dbReference>
<dbReference type="Gene3D" id="3.20.20.80">
    <property type="entry name" value="Glycosidases"/>
    <property type="match status" value="1"/>
</dbReference>
<dbReference type="OrthoDB" id="9765195at2"/>
<reference evidence="12 13" key="1">
    <citation type="submission" date="2019-02" db="EMBL/GenBank/DDBJ databases">
        <title>Genomic Encyclopedia of Type Strains, Phase IV (KMG-IV): sequencing the most valuable type-strain genomes for metagenomic binning, comparative biology and taxonomic classification.</title>
        <authorList>
            <person name="Goeker M."/>
        </authorList>
    </citation>
    <scope>NUCLEOTIDE SEQUENCE [LARGE SCALE GENOMIC DNA]</scope>
    <source>
        <strain evidence="12 13">DSM 101727</strain>
    </source>
</reference>
<dbReference type="EMBL" id="SGWQ01000001">
    <property type="protein sequence ID" value="RZS44726.1"/>
    <property type="molecule type" value="Genomic_DNA"/>
</dbReference>
<comment type="caution">
    <text evidence="12">The sequence shown here is derived from an EMBL/GenBank/DDBJ whole genome shotgun (WGS) entry which is preliminary data.</text>
</comment>
<evidence type="ECO:0000256" key="4">
    <source>
        <dbReference type="ARBA" id="ARBA00022801"/>
    </source>
</evidence>
<evidence type="ECO:0000256" key="9">
    <source>
        <dbReference type="PIRSR" id="PIRSR617736-1"/>
    </source>
</evidence>
<evidence type="ECO:0000256" key="7">
    <source>
        <dbReference type="ARBA" id="ARBA00023295"/>
    </source>
</evidence>
<dbReference type="EC" id="3.2.1.21" evidence="3 11"/>
<dbReference type="GO" id="GO:0008422">
    <property type="term" value="F:beta-glucosidase activity"/>
    <property type="evidence" value="ECO:0007669"/>
    <property type="project" value="UniProtKB-EC"/>
</dbReference>
<keyword evidence="4 11" id="KW-0378">Hydrolase</keyword>
<comment type="catalytic activity">
    <reaction evidence="1 11">
        <text>Hydrolysis of terminal, non-reducing beta-D-glucosyl residues with release of beta-D-glucose.</text>
        <dbReference type="EC" id="3.2.1.21"/>
    </reaction>
</comment>
<organism evidence="12 13">
    <name type="scientific">Herbihabitans rhizosphaerae</name>
    <dbReference type="NCBI Taxonomy" id="1872711"/>
    <lineage>
        <taxon>Bacteria</taxon>
        <taxon>Bacillati</taxon>
        <taxon>Actinomycetota</taxon>
        <taxon>Actinomycetes</taxon>
        <taxon>Pseudonocardiales</taxon>
        <taxon>Pseudonocardiaceae</taxon>
        <taxon>Herbihabitans</taxon>
    </lineage>
</organism>
<evidence type="ECO:0000256" key="2">
    <source>
        <dbReference type="ARBA" id="ARBA00010838"/>
    </source>
</evidence>
<dbReference type="InterPro" id="IPR017853">
    <property type="entry name" value="GH"/>
</dbReference>
<feature type="binding site" evidence="10">
    <location>
        <begin position="401"/>
        <end position="402"/>
    </location>
    <ligand>
        <name>substrate</name>
    </ligand>
</feature>
<evidence type="ECO:0000256" key="8">
    <source>
        <dbReference type="ARBA" id="ARBA00023326"/>
    </source>
</evidence>
<keyword evidence="6" id="KW-0119">Carbohydrate metabolism</keyword>
<feature type="binding site" evidence="10">
    <location>
        <position position="17"/>
    </location>
    <ligand>
        <name>substrate</name>
    </ligand>
</feature>
<evidence type="ECO:0000256" key="10">
    <source>
        <dbReference type="PIRSR" id="PIRSR617736-2"/>
    </source>
</evidence>
<proteinExistence type="inferred from homology"/>
<feature type="active site" description="Proton donor" evidence="9">
    <location>
        <position position="163"/>
    </location>
</feature>
<evidence type="ECO:0000256" key="3">
    <source>
        <dbReference type="ARBA" id="ARBA00012744"/>
    </source>
</evidence>
<sequence length="439" mass="48344">MPLPNGFRWGVGASGFQTEGALDADGRGRSTWDVFCAEPGRIAGGDSPAVAADFYHRYATDIALVRDLGVDLYRFSVAWPRVQPSGSGAVNAKGLDFYDRVVDEMCAAGLRPVPTLYHWDTPLPIEEDGGWLNRDTAFRFAEYAAIVGERLADRAEMWIPLNEPSVLTFLGYATGEYAPGKRLLFDSLPTAHHQLLAHGLAVRALRAAGATGIGTANAHAPTWPGSDSEADRGAAEFYDVLANWLWSDPILRGRYPDEDLATVMPGPVADDLEIIATPLDWYGVNYYSPFRVSAASGEEIPFVPTEIDGPKTGLGGEINPAGLGEILRAFPKRYGDALPPLYVSENGTSLSTVEEPDADDRVRDQGRIDYLDAHIAAMREAIEDGVDVRGYLHWSPTDNFEWTFGYAQRFGLVHVDYRTQKRTPKDSYHWFRELIKASR</sequence>
<feature type="active site" description="Nucleophile" evidence="9">
    <location>
        <position position="345"/>
    </location>
</feature>
<dbReference type="NCBIfam" id="TIGR03356">
    <property type="entry name" value="BGL"/>
    <property type="match status" value="1"/>
</dbReference>
<dbReference type="PRINTS" id="PR00131">
    <property type="entry name" value="GLHYDRLASE1"/>
</dbReference>
<feature type="binding site" evidence="10">
    <location>
        <position position="118"/>
    </location>
    <ligand>
        <name>substrate</name>
    </ligand>
</feature>
<evidence type="ECO:0000256" key="6">
    <source>
        <dbReference type="ARBA" id="ARBA00023277"/>
    </source>
</evidence>
<dbReference type="RefSeq" id="WP_130342372.1">
    <property type="nucleotide sequence ID" value="NZ_SGWQ01000001.1"/>
</dbReference>
<dbReference type="PANTHER" id="PTHR10353">
    <property type="entry name" value="GLYCOSYL HYDROLASE"/>
    <property type="match status" value="1"/>
</dbReference>
<dbReference type="AlphaFoldDB" id="A0A4Q7L654"/>
<dbReference type="InterPro" id="IPR017736">
    <property type="entry name" value="Glyco_hydro_1_beta-glucosidase"/>
</dbReference>
<evidence type="ECO:0000256" key="5">
    <source>
        <dbReference type="ARBA" id="ARBA00023001"/>
    </source>
</evidence>
<evidence type="ECO:0000256" key="11">
    <source>
        <dbReference type="RuleBase" id="RU361175"/>
    </source>
</evidence>
<accession>A0A4Q7L654</accession>
<evidence type="ECO:0000256" key="1">
    <source>
        <dbReference type="ARBA" id="ARBA00000448"/>
    </source>
</evidence>
<feature type="binding site" evidence="10">
    <location>
        <position position="162"/>
    </location>
    <ligand>
        <name>substrate</name>
    </ligand>
</feature>
<keyword evidence="13" id="KW-1185">Reference proteome</keyword>
<comment type="similarity">
    <text evidence="2 11">Belongs to the glycosyl hydrolase 1 family.</text>
</comment>
<keyword evidence="7 11" id="KW-0326">Glycosidase</keyword>
<feature type="binding site" evidence="10">
    <location>
        <position position="287"/>
    </location>
    <ligand>
        <name>substrate</name>
    </ligand>
</feature>
<protein>
    <recommendedName>
        <fullName evidence="3 11">Beta-glucosidase</fullName>
        <ecNumber evidence="3 11">3.2.1.21</ecNumber>
    </recommendedName>
</protein>
<dbReference type="GO" id="GO:0005829">
    <property type="term" value="C:cytosol"/>
    <property type="evidence" value="ECO:0007669"/>
    <property type="project" value="TreeGrafter"/>
</dbReference>
<evidence type="ECO:0000313" key="12">
    <source>
        <dbReference type="EMBL" id="RZS44726.1"/>
    </source>
</evidence>
<dbReference type="InterPro" id="IPR001360">
    <property type="entry name" value="Glyco_hydro_1"/>
</dbReference>
<dbReference type="PANTHER" id="PTHR10353:SF36">
    <property type="entry name" value="LP05116P"/>
    <property type="match status" value="1"/>
</dbReference>
<dbReference type="Proteomes" id="UP000294257">
    <property type="component" value="Unassembled WGS sequence"/>
</dbReference>
<dbReference type="PROSITE" id="PS00653">
    <property type="entry name" value="GLYCOSYL_HYDROL_F1_2"/>
    <property type="match status" value="1"/>
</dbReference>
<dbReference type="SUPFAM" id="SSF51445">
    <property type="entry name" value="(Trans)glycosidases"/>
    <property type="match status" value="1"/>
</dbReference>
<dbReference type="GO" id="GO:0030245">
    <property type="term" value="P:cellulose catabolic process"/>
    <property type="evidence" value="ECO:0007669"/>
    <property type="project" value="UniProtKB-KW"/>
</dbReference>
<evidence type="ECO:0000313" key="13">
    <source>
        <dbReference type="Proteomes" id="UP000294257"/>
    </source>
</evidence>
<keyword evidence="5" id="KW-0136">Cellulose degradation</keyword>
<name>A0A4Q7L654_9PSEU</name>
<feature type="binding site" evidence="10">
    <location>
        <position position="394"/>
    </location>
    <ligand>
        <name>substrate</name>
    </ligand>
</feature>